<accession>A0A369LHE6</accession>
<evidence type="ECO:0000313" key="2">
    <source>
        <dbReference type="Proteomes" id="UP000253792"/>
    </source>
</evidence>
<dbReference type="Proteomes" id="UP000253792">
    <property type="component" value="Unassembled WGS sequence"/>
</dbReference>
<keyword evidence="2" id="KW-1185">Reference proteome</keyword>
<proteinExistence type="predicted"/>
<reference evidence="1 2" key="1">
    <citation type="journal article" date="2018" name="Elife">
        <title>Discovery and characterization of a prevalent human gut bacterial enzyme sufficient for the inactivation of a family of plant toxins.</title>
        <authorList>
            <person name="Koppel N."/>
            <person name="Bisanz J.E."/>
            <person name="Pandelia M.E."/>
            <person name="Turnbaugh P.J."/>
            <person name="Balskus E.P."/>
        </authorList>
    </citation>
    <scope>NUCLEOTIDE SEQUENCE [LARGE SCALE GENOMIC DNA]</scope>
    <source>
        <strain evidence="2">anaerobia AP69FAA</strain>
    </source>
</reference>
<sequence>MNKSSLYRWLAVFRDEDPGRFAGKNSETSGWVKVARDGIAAAKAIVPAASAAGQAAADPVVFRQALLSQKGLRWKSWTVSG</sequence>
<dbReference type="EMBL" id="PPTP01000001">
    <property type="protein sequence ID" value="RDB57545.1"/>
    <property type="molecule type" value="Genomic_DNA"/>
</dbReference>
<comment type="caution">
    <text evidence="1">The sequence shown here is derived from an EMBL/GenBank/DDBJ whole genome shotgun (WGS) entry which is preliminary data.</text>
</comment>
<dbReference type="OrthoDB" id="2113813at201174"/>
<protein>
    <submittedName>
        <fullName evidence="1">Uncharacterized protein</fullName>
    </submittedName>
</protein>
<gene>
    <name evidence="1" type="ORF">C1880_01635</name>
</gene>
<organism evidence="1 2">
    <name type="scientific">Senegalimassilia anaerobia</name>
    <dbReference type="NCBI Taxonomy" id="1473216"/>
    <lineage>
        <taxon>Bacteria</taxon>
        <taxon>Bacillati</taxon>
        <taxon>Actinomycetota</taxon>
        <taxon>Coriobacteriia</taxon>
        <taxon>Coriobacteriales</taxon>
        <taxon>Coriobacteriaceae</taxon>
        <taxon>Senegalimassilia</taxon>
    </lineage>
</organism>
<dbReference type="AlphaFoldDB" id="A0A369LHE6"/>
<name>A0A369LHE6_9ACTN</name>
<evidence type="ECO:0000313" key="1">
    <source>
        <dbReference type="EMBL" id="RDB57545.1"/>
    </source>
</evidence>
<dbReference type="RefSeq" id="WP_114620034.1">
    <property type="nucleotide sequence ID" value="NZ_PPTP01000001.1"/>
</dbReference>